<evidence type="ECO:0000313" key="4">
    <source>
        <dbReference type="Proteomes" id="UP000307164"/>
    </source>
</evidence>
<protein>
    <recommendedName>
        <fullName evidence="2">HTH cro/C1-type domain-containing protein</fullName>
    </recommendedName>
</protein>
<dbReference type="PROSITE" id="PS50943">
    <property type="entry name" value="HTH_CROC1"/>
    <property type="match status" value="1"/>
</dbReference>
<keyword evidence="1" id="KW-0812">Transmembrane</keyword>
<dbReference type="EMBL" id="PNBW01000034">
    <property type="protein sequence ID" value="TMO75809.1"/>
    <property type="molecule type" value="Genomic_DNA"/>
</dbReference>
<feature type="transmembrane region" description="Helical" evidence="1">
    <location>
        <begin position="188"/>
        <end position="207"/>
    </location>
</feature>
<gene>
    <name evidence="3" type="ORF">CWC20_07560</name>
</gene>
<feature type="transmembrane region" description="Helical" evidence="1">
    <location>
        <begin position="112"/>
        <end position="134"/>
    </location>
</feature>
<dbReference type="InterPro" id="IPR010982">
    <property type="entry name" value="Lambda_DNA-bd_dom_sf"/>
</dbReference>
<dbReference type="Gene3D" id="1.10.260.40">
    <property type="entry name" value="lambda repressor-like DNA-binding domains"/>
    <property type="match status" value="1"/>
</dbReference>
<name>A0ABY2VZE7_9GAMM</name>
<dbReference type="CDD" id="cd00093">
    <property type="entry name" value="HTH_XRE"/>
    <property type="match status" value="1"/>
</dbReference>
<dbReference type="RefSeq" id="WP_138676369.1">
    <property type="nucleotide sequence ID" value="NZ_PNBW01000034.1"/>
</dbReference>
<feature type="domain" description="HTH cro/C1-type" evidence="2">
    <location>
        <begin position="7"/>
        <end position="61"/>
    </location>
</feature>
<organism evidence="3 4">
    <name type="scientific">Pseudoalteromonas aurantia</name>
    <dbReference type="NCBI Taxonomy" id="43654"/>
    <lineage>
        <taxon>Bacteria</taxon>
        <taxon>Pseudomonadati</taxon>
        <taxon>Pseudomonadota</taxon>
        <taxon>Gammaproteobacteria</taxon>
        <taxon>Alteromonadales</taxon>
        <taxon>Pseudoalteromonadaceae</taxon>
        <taxon>Pseudoalteromonas</taxon>
    </lineage>
</organism>
<keyword evidence="1" id="KW-0472">Membrane</keyword>
<keyword evidence="1" id="KW-1133">Transmembrane helix</keyword>
<accession>A0ABY2VZE7</accession>
<comment type="caution">
    <text evidence="3">The sequence shown here is derived from an EMBL/GenBank/DDBJ whole genome shotgun (WGS) entry which is preliminary data.</text>
</comment>
<dbReference type="SUPFAM" id="SSF47413">
    <property type="entry name" value="lambda repressor-like DNA-binding domains"/>
    <property type="match status" value="1"/>
</dbReference>
<evidence type="ECO:0000313" key="3">
    <source>
        <dbReference type="EMBL" id="TMO75809.1"/>
    </source>
</evidence>
<evidence type="ECO:0000256" key="1">
    <source>
        <dbReference type="SAM" id="Phobius"/>
    </source>
</evidence>
<feature type="transmembrane region" description="Helical" evidence="1">
    <location>
        <begin position="146"/>
        <end position="167"/>
    </location>
</feature>
<dbReference type="Pfam" id="PF01381">
    <property type="entry name" value="HTH_3"/>
    <property type="match status" value="1"/>
</dbReference>
<reference evidence="4" key="1">
    <citation type="submission" date="2019-06" db="EMBL/GenBank/DDBJ databases">
        <title>Co-occurence of chitin degradation, pigmentation and bioactivity in marine Pseudoalteromonas.</title>
        <authorList>
            <person name="Sonnenschein E.C."/>
            <person name="Bech P.K."/>
        </authorList>
    </citation>
    <scope>NUCLEOTIDE SEQUENCE [LARGE SCALE GENOMIC DNA]</scope>
    <source>
        <strain evidence="4">S3895</strain>
    </source>
</reference>
<feature type="transmembrane region" description="Helical" evidence="1">
    <location>
        <begin position="72"/>
        <end position="100"/>
    </location>
</feature>
<dbReference type="SMART" id="SM00530">
    <property type="entry name" value="HTH_XRE"/>
    <property type="match status" value="1"/>
</dbReference>
<keyword evidence="4" id="KW-1185">Reference proteome</keyword>
<proteinExistence type="predicted"/>
<dbReference type="InterPro" id="IPR001387">
    <property type="entry name" value="Cro/C1-type_HTH"/>
</dbReference>
<feature type="transmembrane region" description="Helical" evidence="1">
    <location>
        <begin position="227"/>
        <end position="244"/>
    </location>
</feature>
<sequence>MLDGSDLKSVRKNAGISQTDMAKKLDCDRRTIINYEQGVCEPKASQLFRWLSVCKIDLKPLAAQVRSTKESLFLLFTLTIISPYIASVFYVGTLSSCALYGAIRKQKSILQISLIAITLYTLEFNSLSYFEAFLSNLINDQLKVSVIYYMFQIAFSILGYSIFTYIIKKNHWHYAENPRLSNLVRVIPLIYIYFATIVTLHLIDFYIDEKYNYTFLSVFYTHYENLIYIGMSLIIFTLVAMVVSHEKELKRAV</sequence>
<dbReference type="Proteomes" id="UP000307164">
    <property type="component" value="Unassembled WGS sequence"/>
</dbReference>
<evidence type="ECO:0000259" key="2">
    <source>
        <dbReference type="PROSITE" id="PS50943"/>
    </source>
</evidence>